<proteinExistence type="predicted"/>
<protein>
    <submittedName>
        <fullName evidence="1">Uncharacterized protein</fullName>
    </submittedName>
</protein>
<accession>A0A0C3BRN4</accession>
<organism evidence="1 2">
    <name type="scientific">Hebeloma cylindrosporum</name>
    <dbReference type="NCBI Taxonomy" id="76867"/>
    <lineage>
        <taxon>Eukaryota</taxon>
        <taxon>Fungi</taxon>
        <taxon>Dikarya</taxon>
        <taxon>Basidiomycota</taxon>
        <taxon>Agaricomycotina</taxon>
        <taxon>Agaricomycetes</taxon>
        <taxon>Agaricomycetidae</taxon>
        <taxon>Agaricales</taxon>
        <taxon>Agaricineae</taxon>
        <taxon>Hymenogastraceae</taxon>
        <taxon>Hebeloma</taxon>
    </lineage>
</organism>
<sequence length="75" mass="8526">SLPYYSKTTYQLPAIAYAPLRTCYDAAFNLRPGATCPGSFRLRQDVAHGFPFESTPFPGYVALNYHCSTYLHRSW</sequence>
<dbReference type="Proteomes" id="UP000053424">
    <property type="component" value="Unassembled WGS sequence"/>
</dbReference>
<dbReference type="AlphaFoldDB" id="A0A0C3BRN4"/>
<reference evidence="1 2" key="1">
    <citation type="submission" date="2014-04" db="EMBL/GenBank/DDBJ databases">
        <authorList>
            <consortium name="DOE Joint Genome Institute"/>
            <person name="Kuo A."/>
            <person name="Gay G."/>
            <person name="Dore J."/>
            <person name="Kohler A."/>
            <person name="Nagy L.G."/>
            <person name="Floudas D."/>
            <person name="Copeland A."/>
            <person name="Barry K.W."/>
            <person name="Cichocki N."/>
            <person name="Veneault-Fourrey C."/>
            <person name="LaButti K."/>
            <person name="Lindquist E.A."/>
            <person name="Lipzen A."/>
            <person name="Lundell T."/>
            <person name="Morin E."/>
            <person name="Murat C."/>
            <person name="Sun H."/>
            <person name="Tunlid A."/>
            <person name="Henrissat B."/>
            <person name="Grigoriev I.V."/>
            <person name="Hibbett D.S."/>
            <person name="Martin F."/>
            <person name="Nordberg H.P."/>
            <person name="Cantor M.N."/>
            <person name="Hua S.X."/>
        </authorList>
    </citation>
    <scope>NUCLEOTIDE SEQUENCE [LARGE SCALE GENOMIC DNA]</scope>
    <source>
        <strain evidence="2">h7</strain>
    </source>
</reference>
<dbReference type="EMBL" id="KN831869">
    <property type="protein sequence ID" value="KIM34714.1"/>
    <property type="molecule type" value="Genomic_DNA"/>
</dbReference>
<gene>
    <name evidence="1" type="ORF">M413DRAFT_450090</name>
</gene>
<dbReference type="HOGENOM" id="CLU_2677742_0_0_1"/>
<reference evidence="2" key="2">
    <citation type="submission" date="2015-01" db="EMBL/GenBank/DDBJ databases">
        <title>Evolutionary Origins and Diversification of the Mycorrhizal Mutualists.</title>
        <authorList>
            <consortium name="DOE Joint Genome Institute"/>
            <consortium name="Mycorrhizal Genomics Consortium"/>
            <person name="Kohler A."/>
            <person name="Kuo A."/>
            <person name="Nagy L.G."/>
            <person name="Floudas D."/>
            <person name="Copeland A."/>
            <person name="Barry K.W."/>
            <person name="Cichocki N."/>
            <person name="Veneault-Fourrey C."/>
            <person name="LaButti K."/>
            <person name="Lindquist E.A."/>
            <person name="Lipzen A."/>
            <person name="Lundell T."/>
            <person name="Morin E."/>
            <person name="Murat C."/>
            <person name="Riley R."/>
            <person name="Ohm R."/>
            <person name="Sun H."/>
            <person name="Tunlid A."/>
            <person name="Henrissat B."/>
            <person name="Grigoriev I.V."/>
            <person name="Hibbett D.S."/>
            <person name="Martin F."/>
        </authorList>
    </citation>
    <scope>NUCLEOTIDE SEQUENCE [LARGE SCALE GENOMIC DNA]</scope>
    <source>
        <strain evidence="2">h7</strain>
    </source>
</reference>
<feature type="non-terminal residue" evidence="1">
    <location>
        <position position="1"/>
    </location>
</feature>
<evidence type="ECO:0000313" key="2">
    <source>
        <dbReference type="Proteomes" id="UP000053424"/>
    </source>
</evidence>
<name>A0A0C3BRN4_HEBCY</name>
<keyword evidence="2" id="KW-1185">Reference proteome</keyword>
<evidence type="ECO:0000313" key="1">
    <source>
        <dbReference type="EMBL" id="KIM34714.1"/>
    </source>
</evidence>